<accession>A0A6G1FYW4</accession>
<evidence type="ECO:0000313" key="2">
    <source>
        <dbReference type="EMBL" id="KAF1810749.1"/>
    </source>
</evidence>
<dbReference type="PANTHER" id="PTHR15907">
    <property type="entry name" value="DUF614 FAMILY PROTEIN-RELATED"/>
    <property type="match status" value="1"/>
</dbReference>
<sequence>MAPSQVRNWEHSGSDCCSPISSCFLGWCCPCFLYGKVYHRTRKDSSMKDFSWCNGSCCGYYVIAMCGCHWILQMMQRGEMRSKYQLQGGGCKDCLCACCCTPCDLVQQDKEAEFRENEKRSLITQ</sequence>
<reference evidence="2 4" key="1">
    <citation type="submission" date="2020-01" db="EMBL/GenBank/DDBJ databases">
        <authorList>
            <consortium name="DOE Joint Genome Institute"/>
            <person name="Haridas S."/>
            <person name="Albert R."/>
            <person name="Binder M."/>
            <person name="Bloem J."/>
            <person name="Labutti K."/>
            <person name="Salamov A."/>
            <person name="Andreopoulos B."/>
            <person name="Baker S.E."/>
            <person name="Barry K."/>
            <person name="Bills G."/>
            <person name="Bluhm B.H."/>
            <person name="Cannon C."/>
            <person name="Castanera R."/>
            <person name="Culley D.E."/>
            <person name="Daum C."/>
            <person name="Ezra D."/>
            <person name="Gonzalez J.B."/>
            <person name="Henrissat B."/>
            <person name="Kuo A."/>
            <person name="Liang C."/>
            <person name="Lipzen A."/>
            <person name="Lutzoni F."/>
            <person name="Magnuson J."/>
            <person name="Mondo S."/>
            <person name="Nolan M."/>
            <person name="Ohm R."/>
            <person name="Pangilinan J."/>
            <person name="Park H.-J."/>
            <person name="Ramirez L."/>
            <person name="Alfaro M."/>
            <person name="Sun H."/>
            <person name="Tritt A."/>
            <person name="Yoshinaga Y."/>
            <person name="Zwiers L.-H."/>
            <person name="Turgeon B.G."/>
            <person name="Goodwin S.B."/>
            <person name="Spatafora J.W."/>
            <person name="Crous P.W."/>
            <person name="Grigoriev I.V."/>
        </authorList>
    </citation>
    <scope>NUCLEOTIDE SEQUENCE</scope>
    <source>
        <strain evidence="2 4">CBS 781.70</strain>
    </source>
</reference>
<feature type="non-terminal residue" evidence="2">
    <location>
        <position position="125"/>
    </location>
</feature>
<dbReference type="Pfam" id="PF04749">
    <property type="entry name" value="PLAC8"/>
    <property type="match status" value="1"/>
</dbReference>
<reference evidence="4" key="2">
    <citation type="submission" date="2020-04" db="EMBL/GenBank/DDBJ databases">
        <authorList>
            <consortium name="NCBI Genome Project"/>
        </authorList>
    </citation>
    <scope>NUCLEOTIDE SEQUENCE</scope>
    <source>
        <strain evidence="4">CBS 781.70</strain>
    </source>
</reference>
<dbReference type="NCBIfam" id="TIGR01571">
    <property type="entry name" value="A_thal_Cys_rich"/>
    <property type="match status" value="1"/>
</dbReference>
<evidence type="ECO:0000313" key="4">
    <source>
        <dbReference type="RefSeq" id="XP_033532380.1"/>
    </source>
</evidence>
<dbReference type="Proteomes" id="UP000504638">
    <property type="component" value="Unplaced"/>
</dbReference>
<dbReference type="RefSeq" id="XP_033532380.1">
    <property type="nucleotide sequence ID" value="XM_033675770.1"/>
</dbReference>
<reference evidence="4" key="3">
    <citation type="submission" date="2025-04" db="UniProtKB">
        <authorList>
            <consortium name="RefSeq"/>
        </authorList>
    </citation>
    <scope>IDENTIFICATION</scope>
    <source>
        <strain evidence="4">CBS 781.70</strain>
    </source>
</reference>
<name>A0A6G1FYW4_9PEZI</name>
<keyword evidence="3" id="KW-1185">Reference proteome</keyword>
<keyword evidence="1" id="KW-0472">Membrane</keyword>
<dbReference type="InterPro" id="IPR006461">
    <property type="entry name" value="PLAC_motif_containing"/>
</dbReference>
<feature type="transmembrane region" description="Helical" evidence="1">
    <location>
        <begin position="52"/>
        <end position="72"/>
    </location>
</feature>
<proteinExistence type="predicted"/>
<evidence type="ECO:0000256" key="1">
    <source>
        <dbReference type="SAM" id="Phobius"/>
    </source>
</evidence>
<dbReference type="GeneID" id="54416340"/>
<keyword evidence="1" id="KW-1133">Transmembrane helix</keyword>
<dbReference type="OrthoDB" id="1045822at2759"/>
<organism evidence="2">
    <name type="scientific">Eremomyces bilateralis CBS 781.70</name>
    <dbReference type="NCBI Taxonomy" id="1392243"/>
    <lineage>
        <taxon>Eukaryota</taxon>
        <taxon>Fungi</taxon>
        <taxon>Dikarya</taxon>
        <taxon>Ascomycota</taxon>
        <taxon>Pezizomycotina</taxon>
        <taxon>Dothideomycetes</taxon>
        <taxon>Dothideomycetes incertae sedis</taxon>
        <taxon>Eremomycetales</taxon>
        <taxon>Eremomycetaceae</taxon>
        <taxon>Eremomyces</taxon>
    </lineage>
</organism>
<protein>
    <submittedName>
        <fullName evidence="2 4">PLAC8-domain-containing protein</fullName>
    </submittedName>
</protein>
<dbReference type="AlphaFoldDB" id="A0A6G1FYW4"/>
<dbReference type="EMBL" id="ML975164">
    <property type="protein sequence ID" value="KAF1810749.1"/>
    <property type="molecule type" value="Genomic_DNA"/>
</dbReference>
<keyword evidence="1" id="KW-0812">Transmembrane</keyword>
<evidence type="ECO:0000313" key="3">
    <source>
        <dbReference type="Proteomes" id="UP000504638"/>
    </source>
</evidence>
<gene>
    <name evidence="2 4" type="ORF">P152DRAFT_382966</name>
</gene>